<name>A0ABP6SLB8_9ACTN</name>
<evidence type="ECO:0000313" key="1">
    <source>
        <dbReference type="EMBL" id="GAA3379472.1"/>
    </source>
</evidence>
<evidence type="ECO:0000313" key="2">
    <source>
        <dbReference type="Proteomes" id="UP001499990"/>
    </source>
</evidence>
<keyword evidence="2" id="KW-1185">Reference proteome</keyword>
<organism evidence="1 2">
    <name type="scientific">Streptomyces sannanensis</name>
    <dbReference type="NCBI Taxonomy" id="285536"/>
    <lineage>
        <taxon>Bacteria</taxon>
        <taxon>Bacillati</taxon>
        <taxon>Actinomycetota</taxon>
        <taxon>Actinomycetes</taxon>
        <taxon>Kitasatosporales</taxon>
        <taxon>Streptomycetaceae</taxon>
        <taxon>Streptomyces</taxon>
    </lineage>
</organism>
<sequence length="53" mass="5610">MEEFLVGAPIPPGIGDYVSVENVVTGGGIVRPSVTGKFALAVPFSETRQFCLR</sequence>
<accession>A0ABP6SLB8</accession>
<reference evidence="2" key="1">
    <citation type="journal article" date="2019" name="Int. J. Syst. Evol. Microbiol.">
        <title>The Global Catalogue of Microorganisms (GCM) 10K type strain sequencing project: providing services to taxonomists for standard genome sequencing and annotation.</title>
        <authorList>
            <consortium name="The Broad Institute Genomics Platform"/>
            <consortium name="The Broad Institute Genome Sequencing Center for Infectious Disease"/>
            <person name="Wu L."/>
            <person name="Ma J."/>
        </authorList>
    </citation>
    <scope>NUCLEOTIDE SEQUENCE [LARGE SCALE GENOMIC DNA]</scope>
    <source>
        <strain evidence="2">JCM 9651</strain>
    </source>
</reference>
<proteinExistence type="predicted"/>
<dbReference type="RefSeq" id="WP_345044043.1">
    <property type="nucleotide sequence ID" value="NZ_BAAAYL010000001.1"/>
</dbReference>
<dbReference type="EMBL" id="BAAAYL010000001">
    <property type="protein sequence ID" value="GAA3379472.1"/>
    <property type="molecule type" value="Genomic_DNA"/>
</dbReference>
<comment type="caution">
    <text evidence="1">The sequence shown here is derived from an EMBL/GenBank/DDBJ whole genome shotgun (WGS) entry which is preliminary data.</text>
</comment>
<gene>
    <name evidence="1" type="ORF">GCM10020367_63140</name>
</gene>
<dbReference type="Proteomes" id="UP001499990">
    <property type="component" value="Unassembled WGS sequence"/>
</dbReference>
<protein>
    <submittedName>
        <fullName evidence="1">Uncharacterized protein</fullName>
    </submittedName>
</protein>